<accession>A0A059A1J4</accession>
<reference evidence="1" key="1">
    <citation type="submission" date="2013-07" db="EMBL/GenBank/DDBJ databases">
        <title>The genome of Eucalyptus grandis.</title>
        <authorList>
            <person name="Schmutz J."/>
            <person name="Hayes R."/>
            <person name="Myburg A."/>
            <person name="Tuskan G."/>
            <person name="Grattapaglia D."/>
            <person name="Rokhsar D.S."/>
        </authorList>
    </citation>
    <scope>NUCLEOTIDE SEQUENCE</scope>
    <source>
        <tissue evidence="1">Leaf extractions</tissue>
    </source>
</reference>
<dbReference type="InterPro" id="IPR011051">
    <property type="entry name" value="RmlC_Cupin_sf"/>
</dbReference>
<dbReference type="OrthoDB" id="2017432at2759"/>
<dbReference type="Gramene" id="KCW47972">
    <property type="protein sequence ID" value="KCW47972"/>
    <property type="gene ID" value="EUGRSUZ_K01704"/>
</dbReference>
<gene>
    <name evidence="1" type="ORF">EUGRSUZ_K01704</name>
</gene>
<dbReference type="SUPFAM" id="SSF51182">
    <property type="entry name" value="RmlC-like cupins"/>
    <property type="match status" value="1"/>
</dbReference>
<proteinExistence type="predicted"/>
<evidence type="ECO:0000313" key="1">
    <source>
        <dbReference type="EMBL" id="KCW47972.1"/>
    </source>
</evidence>
<dbReference type="InParanoid" id="A0A059A1J4"/>
<dbReference type="AlphaFoldDB" id="A0A059A1J4"/>
<organism evidence="1">
    <name type="scientific">Eucalyptus grandis</name>
    <name type="common">Flooded gum</name>
    <dbReference type="NCBI Taxonomy" id="71139"/>
    <lineage>
        <taxon>Eukaryota</taxon>
        <taxon>Viridiplantae</taxon>
        <taxon>Streptophyta</taxon>
        <taxon>Embryophyta</taxon>
        <taxon>Tracheophyta</taxon>
        <taxon>Spermatophyta</taxon>
        <taxon>Magnoliopsida</taxon>
        <taxon>eudicotyledons</taxon>
        <taxon>Gunneridae</taxon>
        <taxon>Pentapetalae</taxon>
        <taxon>rosids</taxon>
        <taxon>malvids</taxon>
        <taxon>Myrtales</taxon>
        <taxon>Myrtaceae</taxon>
        <taxon>Myrtoideae</taxon>
        <taxon>Eucalypteae</taxon>
        <taxon>Eucalyptus</taxon>
    </lineage>
</organism>
<protein>
    <submittedName>
        <fullName evidence="1">Uncharacterized protein</fullName>
    </submittedName>
</protein>
<dbReference type="EMBL" id="KK198763">
    <property type="protein sequence ID" value="KCW47972.1"/>
    <property type="molecule type" value="Genomic_DNA"/>
</dbReference>
<dbReference type="PANTHER" id="PTHR37742">
    <property type="entry name" value="OS01G0810200 PROTEIN"/>
    <property type="match status" value="1"/>
</dbReference>
<dbReference type="Gene3D" id="2.60.120.10">
    <property type="entry name" value="Jelly Rolls"/>
    <property type="match status" value="1"/>
</dbReference>
<dbReference type="eggNOG" id="ENOG502QVW8">
    <property type="taxonomic scope" value="Eukaryota"/>
</dbReference>
<sequence length="237" mass="25654">MANPRRPSYAAAGGPAAISLESAQASPAAAVLAQRSAFSYSSFVNFLKKPHAIPILLSAFLLLTWISLRLQASSSAASRFASSRDGERRREEDDRKANLVRFPLGSFSDKRGWLVDPASVALDNGIRGGAVTCASFHVGEIRPRGVRANHRHHTCNETFVIWGAKTKFRLESSEMGDKTYAEVVVAADEVAVAASPSGTAHALINVDPVHTTFFIGCQDSVINYNSSSTDYRVWKDL</sequence>
<dbReference type="FunCoup" id="A0A059A1J4">
    <property type="interactions" value="723"/>
</dbReference>
<dbReference type="InterPro" id="IPR014710">
    <property type="entry name" value="RmlC-like_jellyroll"/>
</dbReference>
<dbReference type="PANTHER" id="PTHR37742:SF1">
    <property type="entry name" value="OS01G0810200 PROTEIN"/>
    <property type="match status" value="1"/>
</dbReference>
<dbReference type="STRING" id="71139.A0A059A1J4"/>
<dbReference type="OMA" id="HHSCNET"/>
<name>A0A059A1J4_EUCGR</name>
<dbReference type="KEGG" id="egr:104425419"/>